<geneLocation type="plasmid" evidence="1 2">
    <name>unnamed2</name>
</geneLocation>
<proteinExistence type="predicted"/>
<reference evidence="1 2" key="1">
    <citation type="journal article" date="2018" name="Int. J. Syst. Evol. Microbiol.">
        <title>Adhaeribacter swui sp. nov., isolated from wet mud.</title>
        <authorList>
            <person name="Kim D.U."/>
            <person name="Kim K.W."/>
            <person name="Kang M.S."/>
            <person name="Kim J.Y."/>
            <person name="Jang J.H."/>
            <person name="Kim M.K."/>
        </authorList>
    </citation>
    <scope>NUCLEOTIDE SEQUENCE [LARGE SCALE GENOMIC DNA]</scope>
    <source>
        <strain evidence="1 2">KCTC 52873</strain>
        <plasmid evidence="1">unnamed2</plasmid>
    </source>
</reference>
<accession>A0A7G7G2F6</accession>
<evidence type="ECO:0000313" key="1">
    <source>
        <dbReference type="EMBL" id="QNF31340.1"/>
    </source>
</evidence>
<protein>
    <submittedName>
        <fullName evidence="1">Uncharacterized protein</fullName>
    </submittedName>
</protein>
<dbReference type="KEGG" id="aswu:HUW51_00870"/>
<keyword evidence="1" id="KW-0614">Plasmid</keyword>
<dbReference type="EMBL" id="CP055155">
    <property type="protein sequence ID" value="QNF31340.1"/>
    <property type="molecule type" value="Genomic_DNA"/>
</dbReference>
<name>A0A7G7G2F6_9BACT</name>
<evidence type="ECO:0000313" key="2">
    <source>
        <dbReference type="Proteomes" id="UP000515237"/>
    </source>
</evidence>
<keyword evidence="2" id="KW-1185">Reference proteome</keyword>
<gene>
    <name evidence="1" type="ORF">HUW51_00870</name>
</gene>
<dbReference type="RefSeq" id="WP_185270006.1">
    <property type="nucleotide sequence ID" value="NZ_CP055155.1"/>
</dbReference>
<sequence>MQFELTREEVLTIFSALTRQILNQGENLKDWESGDMNSHATKEKIESTIHFYKNDIKKLTELRDRFR</sequence>
<dbReference type="AlphaFoldDB" id="A0A7G7G2F6"/>
<organism evidence="1 2">
    <name type="scientific">Adhaeribacter swui</name>
    <dbReference type="NCBI Taxonomy" id="2086471"/>
    <lineage>
        <taxon>Bacteria</taxon>
        <taxon>Pseudomonadati</taxon>
        <taxon>Bacteroidota</taxon>
        <taxon>Cytophagia</taxon>
        <taxon>Cytophagales</taxon>
        <taxon>Hymenobacteraceae</taxon>
        <taxon>Adhaeribacter</taxon>
    </lineage>
</organism>
<dbReference type="Proteomes" id="UP000515237">
    <property type="component" value="Plasmid unnamed2"/>
</dbReference>